<dbReference type="AlphaFoldDB" id="A0A8J5WW49"/>
<dbReference type="OrthoDB" id="692148at2759"/>
<dbReference type="EMBL" id="JAAALK010000079">
    <property type="protein sequence ID" value="KAG8098731.1"/>
    <property type="molecule type" value="Genomic_DNA"/>
</dbReference>
<feature type="compositionally biased region" description="Pro residues" evidence="1">
    <location>
        <begin position="315"/>
        <end position="325"/>
    </location>
</feature>
<protein>
    <recommendedName>
        <fullName evidence="2">NAC domain-containing protein</fullName>
    </recommendedName>
</protein>
<dbReference type="Pfam" id="PF02365">
    <property type="entry name" value="NAM"/>
    <property type="match status" value="1"/>
</dbReference>
<evidence type="ECO:0000313" key="4">
    <source>
        <dbReference type="Proteomes" id="UP000729402"/>
    </source>
</evidence>
<organism evidence="3 4">
    <name type="scientific">Zizania palustris</name>
    <name type="common">Northern wild rice</name>
    <dbReference type="NCBI Taxonomy" id="103762"/>
    <lineage>
        <taxon>Eukaryota</taxon>
        <taxon>Viridiplantae</taxon>
        <taxon>Streptophyta</taxon>
        <taxon>Embryophyta</taxon>
        <taxon>Tracheophyta</taxon>
        <taxon>Spermatophyta</taxon>
        <taxon>Magnoliopsida</taxon>
        <taxon>Liliopsida</taxon>
        <taxon>Poales</taxon>
        <taxon>Poaceae</taxon>
        <taxon>BOP clade</taxon>
        <taxon>Oryzoideae</taxon>
        <taxon>Oryzeae</taxon>
        <taxon>Zizaniinae</taxon>
        <taxon>Zizania</taxon>
    </lineage>
</organism>
<evidence type="ECO:0000313" key="3">
    <source>
        <dbReference type="EMBL" id="KAG8098731.1"/>
    </source>
</evidence>
<accession>A0A8J5WW49</accession>
<feature type="region of interest" description="Disordered" evidence="1">
    <location>
        <begin position="199"/>
        <end position="350"/>
    </location>
</feature>
<gene>
    <name evidence="3" type="ORF">GUJ93_ZPchr0013g34693</name>
</gene>
<proteinExistence type="predicted"/>
<dbReference type="Proteomes" id="UP000729402">
    <property type="component" value="Unassembled WGS sequence"/>
</dbReference>
<feature type="compositionally biased region" description="Basic residues" evidence="1">
    <location>
        <begin position="280"/>
        <end position="290"/>
    </location>
</feature>
<evidence type="ECO:0000259" key="2">
    <source>
        <dbReference type="PROSITE" id="PS51005"/>
    </source>
</evidence>
<comment type="caution">
    <text evidence="3">The sequence shown here is derived from an EMBL/GenBank/DDBJ whole genome shotgun (WGS) entry which is preliminary data.</text>
</comment>
<feature type="compositionally biased region" description="Polar residues" evidence="1">
    <location>
        <begin position="52"/>
        <end position="73"/>
    </location>
</feature>
<reference evidence="3" key="2">
    <citation type="submission" date="2021-02" db="EMBL/GenBank/DDBJ databases">
        <authorList>
            <person name="Kimball J.A."/>
            <person name="Haas M.W."/>
            <person name="Macchietto M."/>
            <person name="Kono T."/>
            <person name="Duquette J."/>
            <person name="Shao M."/>
        </authorList>
    </citation>
    <scope>NUCLEOTIDE SEQUENCE</scope>
    <source>
        <tissue evidence="3">Fresh leaf tissue</tissue>
    </source>
</reference>
<dbReference type="GO" id="GO:0006355">
    <property type="term" value="P:regulation of DNA-templated transcription"/>
    <property type="evidence" value="ECO:0007669"/>
    <property type="project" value="InterPro"/>
</dbReference>
<keyword evidence="4" id="KW-1185">Reference proteome</keyword>
<dbReference type="PROSITE" id="PS51005">
    <property type="entry name" value="NAC"/>
    <property type="match status" value="1"/>
</dbReference>
<feature type="compositionally biased region" description="Basic and acidic residues" evidence="1">
    <location>
        <begin position="328"/>
        <end position="346"/>
    </location>
</feature>
<dbReference type="GO" id="GO:0003677">
    <property type="term" value="F:DNA binding"/>
    <property type="evidence" value="ECO:0007669"/>
    <property type="project" value="InterPro"/>
</dbReference>
<feature type="domain" description="NAC" evidence="2">
    <location>
        <begin position="367"/>
        <end position="512"/>
    </location>
</feature>
<reference evidence="3" key="1">
    <citation type="journal article" date="2021" name="bioRxiv">
        <title>Whole Genome Assembly and Annotation of Northern Wild Rice, Zizania palustris L., Supports a Whole Genome Duplication in the Zizania Genus.</title>
        <authorList>
            <person name="Haas M."/>
            <person name="Kono T."/>
            <person name="Macchietto M."/>
            <person name="Millas R."/>
            <person name="McGilp L."/>
            <person name="Shao M."/>
            <person name="Duquette J."/>
            <person name="Hirsch C.N."/>
            <person name="Kimball J."/>
        </authorList>
    </citation>
    <scope>NUCLEOTIDE SEQUENCE</scope>
    <source>
        <tissue evidence="3">Fresh leaf tissue</tissue>
    </source>
</reference>
<dbReference type="PANTHER" id="PTHR31719:SF179">
    <property type="entry name" value="OS08G0148400 PROTEIN"/>
    <property type="match status" value="1"/>
</dbReference>
<dbReference type="InterPro" id="IPR003441">
    <property type="entry name" value="NAC-dom"/>
</dbReference>
<feature type="region of interest" description="Disordered" evidence="1">
    <location>
        <begin position="52"/>
        <end position="81"/>
    </location>
</feature>
<sequence>MATIITRTGDVAGFVAPTGRAPRPPRHYPANHPAGTYAANANSSAILPSQAPISSSYNVPPQLQPTTSFQANPELQGYGNSGDLSAPIARGCFSSPFADQPVFARQVFLPSRPQMNPAMMPYYHQQPAGVGVAMERSHPYLQSGDPVHAAPVAAVPNAAPLELAKIARGGGASPRESVAAATSIIATSYLAIPDALPKEPTMNARRGRGRGRVSPRESAAAVTSITTTSYLAIPDALPKEPTINARRGRGRGRASPRESAATATSYLAIPDALPKEPTKNARRGRGRGRARGATASRQTAPREQPAPPSHQELPPQQPAIPPPAIIPQHDDHMQEDSGSKNLKEEAAAGGGGAGAAELQVFPYADTSTIGVVFSPTEEELIAFIRLKYQYGQFADDIFKEFDVSKANPYTLQDNFGKSIDGSWYFFSPLYRRYDGGSRQARGIAETEGYWKSTAKEKDIVDGGGNLIGKMNTLSFCRGKGVTTPWRMKEYRILSPDDSYTLDAWALYILYLRDDHTKADARNAGNTHENASNANGDGENLDVSVDDYTMWDMDLAPAYKDLLS</sequence>
<dbReference type="PANTHER" id="PTHR31719">
    <property type="entry name" value="NAC TRANSCRIPTION FACTOR 56"/>
    <property type="match status" value="1"/>
</dbReference>
<feature type="compositionally biased region" description="Low complexity" evidence="1">
    <location>
        <begin position="218"/>
        <end position="229"/>
    </location>
</feature>
<name>A0A8J5WW49_ZIZPA</name>
<evidence type="ECO:0000256" key="1">
    <source>
        <dbReference type="SAM" id="MobiDB-lite"/>
    </source>
</evidence>